<dbReference type="PANTHER" id="PTHR30365:SF0">
    <property type="entry name" value="CYTOCHROME BD-I UBIQUINOL OXIDASE SUBUNIT 1"/>
    <property type="match status" value="1"/>
</dbReference>
<dbReference type="InterPro" id="IPR002585">
    <property type="entry name" value="Cyt-d_ubiquinol_oxidase_su_1"/>
</dbReference>
<keyword evidence="7 13" id="KW-0812">Transmembrane</keyword>
<comment type="subcellular location">
    <subcellularLocation>
        <location evidence="1">Cell inner membrane</location>
        <topology evidence="1">Multi-pass membrane protein</topology>
    </subcellularLocation>
</comment>
<evidence type="ECO:0000256" key="1">
    <source>
        <dbReference type="ARBA" id="ARBA00004429"/>
    </source>
</evidence>
<gene>
    <name evidence="14" type="ordered locus">Desal_0083</name>
</gene>
<dbReference type="HOGENOM" id="CLU_030555_3_1_7"/>
<evidence type="ECO:0000256" key="6">
    <source>
        <dbReference type="ARBA" id="ARBA00022617"/>
    </source>
</evidence>
<accession>C6BV17</accession>
<protein>
    <submittedName>
        <fullName evidence="14">Cytochrome bd ubiquinol oxidase subunit I</fullName>
    </submittedName>
</protein>
<evidence type="ECO:0000256" key="11">
    <source>
        <dbReference type="ARBA" id="ARBA00023004"/>
    </source>
</evidence>
<name>C6BV17_MARSD</name>
<feature type="transmembrane region" description="Helical" evidence="13">
    <location>
        <begin position="318"/>
        <end position="341"/>
    </location>
</feature>
<dbReference type="Pfam" id="PF01654">
    <property type="entry name" value="Cyt_bd_oxida_I"/>
    <property type="match status" value="1"/>
</dbReference>
<keyword evidence="8 13" id="KW-0479">Metal-binding</keyword>
<dbReference type="GO" id="GO:0016682">
    <property type="term" value="F:oxidoreductase activity, acting on diphenols and related substances as donors, oxygen as acceptor"/>
    <property type="evidence" value="ECO:0007669"/>
    <property type="project" value="TreeGrafter"/>
</dbReference>
<dbReference type="eggNOG" id="COG1271">
    <property type="taxonomic scope" value="Bacteria"/>
</dbReference>
<keyword evidence="12 13" id="KW-0472">Membrane</keyword>
<keyword evidence="10 13" id="KW-1133">Transmembrane helix</keyword>
<dbReference type="AlphaFoldDB" id="C6BV17"/>
<dbReference type="GO" id="GO:0005886">
    <property type="term" value="C:plasma membrane"/>
    <property type="evidence" value="ECO:0007669"/>
    <property type="project" value="UniProtKB-SubCell"/>
</dbReference>
<feature type="transmembrane region" description="Helical" evidence="13">
    <location>
        <begin position="217"/>
        <end position="235"/>
    </location>
</feature>
<feature type="transmembrane region" description="Helical" evidence="13">
    <location>
        <begin position="12"/>
        <end position="33"/>
    </location>
</feature>
<evidence type="ECO:0000256" key="7">
    <source>
        <dbReference type="ARBA" id="ARBA00022692"/>
    </source>
</evidence>
<organism evidence="14 15">
    <name type="scientific">Maridesulfovibrio salexigens (strain ATCC 14822 / DSM 2638 / NCIMB 8403 / VKM B-1763)</name>
    <name type="common">Desulfovibrio salexigens</name>
    <dbReference type="NCBI Taxonomy" id="526222"/>
    <lineage>
        <taxon>Bacteria</taxon>
        <taxon>Pseudomonadati</taxon>
        <taxon>Thermodesulfobacteriota</taxon>
        <taxon>Desulfovibrionia</taxon>
        <taxon>Desulfovibrionales</taxon>
        <taxon>Desulfovibrionaceae</taxon>
        <taxon>Maridesulfovibrio</taxon>
    </lineage>
</organism>
<dbReference type="KEGG" id="dsa:Desal_0083"/>
<proteinExistence type="inferred from homology"/>
<dbReference type="Proteomes" id="UP000002601">
    <property type="component" value="Chromosome"/>
</dbReference>
<feature type="transmembrane region" description="Helical" evidence="13">
    <location>
        <begin position="53"/>
        <end position="70"/>
    </location>
</feature>
<evidence type="ECO:0000256" key="4">
    <source>
        <dbReference type="ARBA" id="ARBA00022475"/>
    </source>
</evidence>
<reference evidence="14 15" key="1">
    <citation type="submission" date="2009-06" db="EMBL/GenBank/DDBJ databases">
        <title>Complete sequence of Desulfovibrio salexigens DSM 2638.</title>
        <authorList>
            <consortium name="US DOE Joint Genome Institute"/>
            <person name="Lucas S."/>
            <person name="Copeland A."/>
            <person name="Lapidus A."/>
            <person name="Glavina del Rio T."/>
            <person name="Tice H."/>
            <person name="Bruce D."/>
            <person name="Goodwin L."/>
            <person name="Pitluck S."/>
            <person name="Munk A.C."/>
            <person name="Brettin T."/>
            <person name="Detter J.C."/>
            <person name="Han C."/>
            <person name="Tapia R."/>
            <person name="Larimer F."/>
            <person name="Land M."/>
            <person name="Hauser L."/>
            <person name="Kyrpides N."/>
            <person name="Anderson I."/>
            <person name="Wall J.D."/>
            <person name="Arkin A.P."/>
            <person name="Dehal P."/>
            <person name="Chivian D."/>
            <person name="Giles B."/>
            <person name="Hazen T.C."/>
        </authorList>
    </citation>
    <scope>NUCLEOTIDE SEQUENCE [LARGE SCALE GENOMIC DNA]</scope>
    <source>
        <strain evidence="15">ATCC 14822 / DSM 2638 / NCIMB 8403 / VKM B-1763</strain>
    </source>
</reference>
<feature type="transmembrane region" description="Helical" evidence="13">
    <location>
        <begin position="127"/>
        <end position="150"/>
    </location>
</feature>
<dbReference type="PIRSF" id="PIRSF006446">
    <property type="entry name" value="Cyt_quinol_oxidase_1"/>
    <property type="match status" value="1"/>
</dbReference>
<keyword evidence="6 13" id="KW-0349">Heme</keyword>
<dbReference type="PANTHER" id="PTHR30365">
    <property type="entry name" value="CYTOCHROME D UBIQUINOL OXIDASE"/>
    <property type="match status" value="1"/>
</dbReference>
<feature type="transmembrane region" description="Helical" evidence="13">
    <location>
        <begin position="402"/>
        <end position="425"/>
    </location>
</feature>
<dbReference type="RefSeq" id="WP_012765680.1">
    <property type="nucleotide sequence ID" value="NC_012881.1"/>
</dbReference>
<evidence type="ECO:0000256" key="12">
    <source>
        <dbReference type="ARBA" id="ARBA00023136"/>
    </source>
</evidence>
<dbReference type="GO" id="GO:0070069">
    <property type="term" value="C:cytochrome complex"/>
    <property type="evidence" value="ECO:0007669"/>
    <property type="project" value="UniProtKB-UniRule"/>
</dbReference>
<feature type="transmembrane region" description="Helical" evidence="13">
    <location>
        <begin position="90"/>
        <end position="115"/>
    </location>
</feature>
<evidence type="ECO:0000256" key="8">
    <source>
        <dbReference type="ARBA" id="ARBA00022723"/>
    </source>
</evidence>
<dbReference type="GO" id="GO:0020037">
    <property type="term" value="F:heme binding"/>
    <property type="evidence" value="ECO:0007669"/>
    <property type="project" value="TreeGrafter"/>
</dbReference>
<evidence type="ECO:0000256" key="5">
    <source>
        <dbReference type="ARBA" id="ARBA00022519"/>
    </source>
</evidence>
<feature type="transmembrane region" description="Helical" evidence="13">
    <location>
        <begin position="353"/>
        <end position="375"/>
    </location>
</feature>
<evidence type="ECO:0000256" key="2">
    <source>
        <dbReference type="ARBA" id="ARBA00009819"/>
    </source>
</evidence>
<keyword evidence="9 13" id="KW-0249">Electron transport</keyword>
<evidence type="ECO:0000313" key="15">
    <source>
        <dbReference type="Proteomes" id="UP000002601"/>
    </source>
</evidence>
<comment type="similarity">
    <text evidence="2 13">Belongs to the cytochrome ubiquinol oxidase subunit 1 family.</text>
</comment>
<keyword evidence="5" id="KW-0997">Cell inner membrane</keyword>
<evidence type="ECO:0000256" key="3">
    <source>
        <dbReference type="ARBA" id="ARBA00022448"/>
    </source>
</evidence>
<dbReference type="GO" id="GO:0046872">
    <property type="term" value="F:metal ion binding"/>
    <property type="evidence" value="ECO:0007669"/>
    <property type="project" value="UniProtKB-UniRule"/>
</dbReference>
<evidence type="ECO:0000256" key="13">
    <source>
        <dbReference type="PIRNR" id="PIRNR006446"/>
    </source>
</evidence>
<dbReference type="GO" id="GO:0009055">
    <property type="term" value="F:electron transfer activity"/>
    <property type="evidence" value="ECO:0007669"/>
    <property type="project" value="UniProtKB-UniRule"/>
</dbReference>
<evidence type="ECO:0000256" key="9">
    <source>
        <dbReference type="ARBA" id="ARBA00022982"/>
    </source>
</evidence>
<keyword evidence="15" id="KW-1185">Reference proteome</keyword>
<sequence>MDVLMLSRLQFAMATMFHFIFVPLTLGLSIMVAIMETMYVRTKKDIYLRMTKFWGKLFVINFVLGIVTGITLEFQFGTNWSRYSEYVGDIFGSLLAIEATVAFFMESTFLAAWIFGWKKLSPKMHAACIWIVAIASNISAVWIILANGWMQNPVGYVMRNGRAELESFTEVITNPFAWGQFFHNGFAAFMVASFFVMGISAYHLLRKNEVEFFSKSFKMGLIVAFIFSILVAAQGHHHAQTVAKMQPEKLAAMEALWDTAEDGAPMYLLAMPDEKNEKNAIEFLGIPGALSFLAFNDFNAPVKGLKEWPKEDRPPVTITFLAFRIMVGLGTLFPLLCIWGWKNRKKLTENKLYLRIMLFAIPLPYIATWAGWAVAEVGRQPWIVYGIMKTSDAVSPIATSQVAFSFIALTTLYTLLGACEIYLLAKFARKGPEPTKA</sequence>
<evidence type="ECO:0000313" key="14">
    <source>
        <dbReference type="EMBL" id="ACS78154.1"/>
    </source>
</evidence>
<dbReference type="EMBL" id="CP001649">
    <property type="protein sequence ID" value="ACS78154.1"/>
    <property type="molecule type" value="Genomic_DNA"/>
</dbReference>
<feature type="transmembrane region" description="Helical" evidence="13">
    <location>
        <begin position="186"/>
        <end position="205"/>
    </location>
</feature>
<dbReference type="STRING" id="526222.Desal_0083"/>
<keyword evidence="3 13" id="KW-0813">Transport</keyword>
<dbReference type="GO" id="GO:0019646">
    <property type="term" value="P:aerobic electron transport chain"/>
    <property type="evidence" value="ECO:0007669"/>
    <property type="project" value="InterPro"/>
</dbReference>
<evidence type="ECO:0000256" key="10">
    <source>
        <dbReference type="ARBA" id="ARBA00022989"/>
    </source>
</evidence>
<keyword evidence="11 13" id="KW-0408">Iron</keyword>
<keyword evidence="4 13" id="KW-1003">Cell membrane</keyword>